<dbReference type="InterPro" id="IPR020560">
    <property type="entry name" value="PRibGlycinamide_synth_C-dom"/>
</dbReference>
<name>X1VSZ7_9ZZZZ</name>
<dbReference type="InterPro" id="IPR011054">
    <property type="entry name" value="Rudment_hybrid_motif"/>
</dbReference>
<accession>X1VSZ7</accession>
<dbReference type="PANTHER" id="PTHR43472">
    <property type="entry name" value="PHOSPHORIBOSYLAMINE--GLYCINE LIGASE"/>
    <property type="match status" value="1"/>
</dbReference>
<organism evidence="5">
    <name type="scientific">marine sediment metagenome</name>
    <dbReference type="NCBI Taxonomy" id="412755"/>
    <lineage>
        <taxon>unclassified sequences</taxon>
        <taxon>metagenomes</taxon>
        <taxon>ecological metagenomes</taxon>
    </lineage>
</organism>
<proteinExistence type="inferred from homology"/>
<gene>
    <name evidence="5" type="ORF">S12H4_55971</name>
</gene>
<dbReference type="Pfam" id="PF02843">
    <property type="entry name" value="GARS_C"/>
    <property type="match status" value="1"/>
</dbReference>
<evidence type="ECO:0000256" key="1">
    <source>
        <dbReference type="ARBA" id="ARBA00038345"/>
    </source>
</evidence>
<dbReference type="PANTHER" id="PTHR43472:SF1">
    <property type="entry name" value="PHOSPHORIBOSYLAMINE--GLYCINE LIGASE, CHLOROPLASTIC"/>
    <property type="match status" value="1"/>
</dbReference>
<dbReference type="SUPFAM" id="SSF51246">
    <property type="entry name" value="Rudiment single hybrid motif"/>
    <property type="match status" value="1"/>
</dbReference>
<evidence type="ECO:0000313" key="5">
    <source>
        <dbReference type="EMBL" id="GAJ23967.1"/>
    </source>
</evidence>
<dbReference type="EMBL" id="BARW01035965">
    <property type="protein sequence ID" value="GAJ23967.1"/>
    <property type="molecule type" value="Genomic_DNA"/>
</dbReference>
<comment type="caution">
    <text evidence="5">The sequence shown here is derived from an EMBL/GenBank/DDBJ whole genome shotgun (WGS) entry which is preliminary data.</text>
</comment>
<dbReference type="SMART" id="SM01210">
    <property type="entry name" value="GARS_C"/>
    <property type="match status" value="1"/>
</dbReference>
<evidence type="ECO:0000256" key="3">
    <source>
        <dbReference type="ARBA" id="ARBA00042864"/>
    </source>
</evidence>
<protein>
    <recommendedName>
        <fullName evidence="2">Glycinamide ribonucleotide synthetase</fullName>
    </recommendedName>
    <alternativeName>
        <fullName evidence="3">Phosphoribosylglycinamide synthetase</fullName>
    </alternativeName>
</protein>
<feature type="domain" description="Phosphoribosylglycinamide synthetase C-domain" evidence="4">
    <location>
        <begin position="1"/>
        <end position="50"/>
    </location>
</feature>
<reference evidence="5" key="1">
    <citation type="journal article" date="2014" name="Front. Microbiol.">
        <title>High frequency of phylogenetically diverse reductive dehalogenase-homologous genes in deep subseafloor sedimentary metagenomes.</title>
        <authorList>
            <person name="Kawai M."/>
            <person name="Futagami T."/>
            <person name="Toyoda A."/>
            <person name="Takaki Y."/>
            <person name="Nishi S."/>
            <person name="Hori S."/>
            <person name="Arai W."/>
            <person name="Tsubouchi T."/>
            <person name="Morono Y."/>
            <person name="Uchiyama I."/>
            <person name="Ito T."/>
            <person name="Fujiyama A."/>
            <person name="Inagaki F."/>
            <person name="Takami H."/>
        </authorList>
    </citation>
    <scope>NUCLEOTIDE SEQUENCE</scope>
    <source>
        <strain evidence="5">Expedition CK06-06</strain>
    </source>
</reference>
<evidence type="ECO:0000256" key="2">
    <source>
        <dbReference type="ARBA" id="ARBA00042242"/>
    </source>
</evidence>
<dbReference type="InterPro" id="IPR037123">
    <property type="entry name" value="PRibGlycinamide_synth_C_sf"/>
</dbReference>
<feature type="non-terminal residue" evidence="5">
    <location>
        <position position="1"/>
    </location>
</feature>
<dbReference type="Gene3D" id="3.90.600.10">
    <property type="entry name" value="Phosphoribosylglycinamide synthetase, C-terminal domain"/>
    <property type="match status" value="1"/>
</dbReference>
<evidence type="ECO:0000259" key="4">
    <source>
        <dbReference type="SMART" id="SM01210"/>
    </source>
</evidence>
<dbReference type="InterPro" id="IPR000115">
    <property type="entry name" value="PRibGlycinamide_synth"/>
</dbReference>
<comment type="similarity">
    <text evidence="1">Belongs to the GARS family.</text>
</comment>
<dbReference type="GO" id="GO:0004637">
    <property type="term" value="F:phosphoribosylamine-glycine ligase activity"/>
    <property type="evidence" value="ECO:0007669"/>
    <property type="project" value="InterPro"/>
</dbReference>
<dbReference type="GO" id="GO:0009113">
    <property type="term" value="P:purine nucleobase biosynthetic process"/>
    <property type="evidence" value="ECO:0007669"/>
    <property type="project" value="InterPro"/>
</dbReference>
<dbReference type="AlphaFoldDB" id="X1VSZ7"/>
<sequence>DQVITSGGRVLGITAWDETISKAKEKAYKAVREIYFEDMYYRKDIAAKGIKEKNK</sequence>